<proteinExistence type="predicted"/>
<accession>A0A3P7P7S4</accession>
<dbReference type="AlphaFoldDB" id="A0A3P7P7S4"/>
<name>A0A3P7P7S4_DIBLA</name>
<organism evidence="1 2">
    <name type="scientific">Dibothriocephalus latus</name>
    <name type="common">Fish tapeworm</name>
    <name type="synonym">Diphyllobothrium latum</name>
    <dbReference type="NCBI Taxonomy" id="60516"/>
    <lineage>
        <taxon>Eukaryota</taxon>
        <taxon>Metazoa</taxon>
        <taxon>Spiralia</taxon>
        <taxon>Lophotrochozoa</taxon>
        <taxon>Platyhelminthes</taxon>
        <taxon>Cestoda</taxon>
        <taxon>Eucestoda</taxon>
        <taxon>Diphyllobothriidea</taxon>
        <taxon>Diphyllobothriidae</taxon>
        <taxon>Dibothriocephalus</taxon>
    </lineage>
</organism>
<evidence type="ECO:0000313" key="2">
    <source>
        <dbReference type="Proteomes" id="UP000281553"/>
    </source>
</evidence>
<sequence length="54" mass="5706">MELKGLTPNGMLPFGALSGGKETLLSGKLRTLITCPVAIRAFAGAELDCSSRRR</sequence>
<dbReference type="Proteomes" id="UP000281553">
    <property type="component" value="Unassembled WGS sequence"/>
</dbReference>
<keyword evidence="2" id="KW-1185">Reference proteome</keyword>
<dbReference type="OrthoDB" id="6285083at2759"/>
<reference evidence="1 2" key="1">
    <citation type="submission" date="2018-11" db="EMBL/GenBank/DDBJ databases">
        <authorList>
            <consortium name="Pathogen Informatics"/>
        </authorList>
    </citation>
    <scope>NUCLEOTIDE SEQUENCE [LARGE SCALE GENOMIC DNA]</scope>
</reference>
<evidence type="ECO:0000313" key="1">
    <source>
        <dbReference type="EMBL" id="VDN44958.1"/>
    </source>
</evidence>
<gene>
    <name evidence="1" type="ORF">DILT_LOCUS19488</name>
</gene>
<protein>
    <submittedName>
        <fullName evidence="1">Uncharacterized protein</fullName>
    </submittedName>
</protein>
<dbReference type="EMBL" id="UYRU01113850">
    <property type="protein sequence ID" value="VDN44958.1"/>
    <property type="molecule type" value="Genomic_DNA"/>
</dbReference>